<comment type="caution">
    <text evidence="2">The sequence shown here is derived from an EMBL/GenBank/DDBJ whole genome shotgun (WGS) entry which is preliminary data.</text>
</comment>
<keyword evidence="1" id="KW-0472">Membrane</keyword>
<accession>A0ABV1GCG4</accession>
<feature type="transmembrane region" description="Helical" evidence="1">
    <location>
        <begin position="71"/>
        <end position="89"/>
    </location>
</feature>
<feature type="transmembrane region" description="Helical" evidence="1">
    <location>
        <begin position="6"/>
        <end position="27"/>
    </location>
</feature>
<dbReference type="RefSeq" id="WP_349214980.1">
    <property type="nucleotide sequence ID" value="NZ_JBBMFA010000059.1"/>
</dbReference>
<dbReference type="Proteomes" id="UP001477672">
    <property type="component" value="Unassembled WGS sequence"/>
</dbReference>
<dbReference type="EMBL" id="JBBMFA010000059">
    <property type="protein sequence ID" value="MEQ2519546.1"/>
    <property type="molecule type" value="Genomic_DNA"/>
</dbReference>
<feature type="transmembrane region" description="Helical" evidence="1">
    <location>
        <begin position="39"/>
        <end position="59"/>
    </location>
</feature>
<keyword evidence="1" id="KW-1133">Transmembrane helix</keyword>
<keyword evidence="3" id="KW-1185">Reference proteome</keyword>
<gene>
    <name evidence="2" type="ORF">WMO24_03750</name>
</gene>
<evidence type="ECO:0000313" key="3">
    <source>
        <dbReference type="Proteomes" id="UP001477672"/>
    </source>
</evidence>
<evidence type="ECO:0000256" key="1">
    <source>
        <dbReference type="SAM" id="Phobius"/>
    </source>
</evidence>
<organism evidence="2 3">
    <name type="scientific">Ruthenibacterium intestinale</name>
    <dbReference type="NCBI Taxonomy" id="3133163"/>
    <lineage>
        <taxon>Bacteria</taxon>
        <taxon>Bacillati</taxon>
        <taxon>Bacillota</taxon>
        <taxon>Clostridia</taxon>
        <taxon>Eubacteriales</taxon>
        <taxon>Oscillospiraceae</taxon>
        <taxon>Ruthenibacterium</taxon>
    </lineage>
</organism>
<proteinExistence type="predicted"/>
<evidence type="ECO:0000313" key="2">
    <source>
        <dbReference type="EMBL" id="MEQ2519546.1"/>
    </source>
</evidence>
<reference evidence="2 3" key="1">
    <citation type="submission" date="2024-03" db="EMBL/GenBank/DDBJ databases">
        <title>Human intestinal bacterial collection.</title>
        <authorList>
            <person name="Pauvert C."/>
            <person name="Hitch T.C.A."/>
            <person name="Clavel T."/>
        </authorList>
    </citation>
    <scope>NUCLEOTIDE SEQUENCE [LARGE SCALE GENOMIC DNA]</scope>
    <source>
        <strain evidence="2 3">CLA-JM-H11</strain>
    </source>
</reference>
<protein>
    <submittedName>
        <fullName evidence="2">Uncharacterized protein</fullName>
    </submittedName>
</protein>
<keyword evidence="1" id="KW-0812">Transmembrane</keyword>
<sequence>MPAGALIFLVVLLIFAGLDVFLVVTLFHPGDERGQLMVWKAGSHTLLVMSLVLVLDVAHNMVTGQPEMVNPFTHLTITAIVYFCTLMYFKRKHGG</sequence>
<name>A0ABV1GCG4_9FIRM</name>